<dbReference type="InterPro" id="IPR011009">
    <property type="entry name" value="Kinase-like_dom_sf"/>
</dbReference>
<dbReference type="Pfam" id="PF01636">
    <property type="entry name" value="APH"/>
    <property type="match status" value="1"/>
</dbReference>
<dbReference type="STRING" id="1045775.SAMN05216378_1479"/>
<dbReference type="RefSeq" id="WP_245772917.1">
    <property type="nucleotide sequence ID" value="NZ_FOMT01000001.1"/>
</dbReference>
<protein>
    <submittedName>
        <fullName evidence="2">Phosphotransferase enzyme family protein</fullName>
    </submittedName>
</protein>
<dbReference type="Proteomes" id="UP000198855">
    <property type="component" value="Unassembled WGS sequence"/>
</dbReference>
<reference evidence="3" key="1">
    <citation type="submission" date="2016-10" db="EMBL/GenBank/DDBJ databases">
        <authorList>
            <person name="Varghese N."/>
            <person name="Submissions S."/>
        </authorList>
    </citation>
    <scope>NUCLEOTIDE SEQUENCE [LARGE SCALE GENOMIC DNA]</scope>
    <source>
        <strain evidence="3">CGMCC 1.10784</strain>
    </source>
</reference>
<evidence type="ECO:0000313" key="2">
    <source>
        <dbReference type="EMBL" id="SFD80009.1"/>
    </source>
</evidence>
<keyword evidence="3" id="KW-1185">Reference proteome</keyword>
<feature type="domain" description="Aminoglycoside phosphotransferase" evidence="1">
    <location>
        <begin position="30"/>
        <end position="229"/>
    </location>
</feature>
<dbReference type="Gene3D" id="3.90.1200.10">
    <property type="match status" value="1"/>
</dbReference>
<gene>
    <name evidence="2" type="ORF">SAMN05216378_1479</name>
</gene>
<accession>A0A1I1VAT3</accession>
<name>A0A1I1VAT3_9BACL</name>
<sequence>MMEDSIVTKAERIAGDFLRERVKDSYQIMDKGMDNQVCVVITEHSKVVVRMNDKALFANFVKEKWCIEQAAAVGVLGPEVLSIGIFEDTAYMIQTFIDGDNGLDSEINKSEVWRQLGEYARLIHSIQVKGFGENLIDPVEGEFQSPPHSGSDGSWQGYLQYNMDSLTEHDRLIQLGVITMQDSQRIRKRFERLKREAFRFGLNHGDISLKNTIINQANQVFLLDWCNAEVSAVPHGTFAQLMQGQMLGLRESPNREEYKAFLDGYGISENDLADMRHLLLLKAFDTLRWAIDQCPDRVEAYAAFAKQAVDMVMD</sequence>
<dbReference type="EMBL" id="FOMT01000001">
    <property type="protein sequence ID" value="SFD80009.1"/>
    <property type="molecule type" value="Genomic_DNA"/>
</dbReference>
<dbReference type="Gene3D" id="3.30.200.150">
    <property type="match status" value="1"/>
</dbReference>
<keyword evidence="2" id="KW-0808">Transferase</keyword>
<evidence type="ECO:0000259" key="1">
    <source>
        <dbReference type="Pfam" id="PF01636"/>
    </source>
</evidence>
<evidence type="ECO:0000313" key="3">
    <source>
        <dbReference type="Proteomes" id="UP000198855"/>
    </source>
</evidence>
<dbReference type="InterPro" id="IPR002575">
    <property type="entry name" value="Aminoglycoside_PTrfase"/>
</dbReference>
<dbReference type="GO" id="GO:0016740">
    <property type="term" value="F:transferase activity"/>
    <property type="evidence" value="ECO:0007669"/>
    <property type="project" value="UniProtKB-KW"/>
</dbReference>
<dbReference type="SUPFAM" id="SSF56112">
    <property type="entry name" value="Protein kinase-like (PK-like)"/>
    <property type="match status" value="1"/>
</dbReference>
<proteinExistence type="predicted"/>
<dbReference type="AlphaFoldDB" id="A0A1I1VAT3"/>
<organism evidence="2 3">
    <name type="scientific">Paenibacillus catalpae</name>
    <dbReference type="NCBI Taxonomy" id="1045775"/>
    <lineage>
        <taxon>Bacteria</taxon>
        <taxon>Bacillati</taxon>
        <taxon>Bacillota</taxon>
        <taxon>Bacilli</taxon>
        <taxon>Bacillales</taxon>
        <taxon>Paenibacillaceae</taxon>
        <taxon>Paenibacillus</taxon>
    </lineage>
</organism>